<dbReference type="InterPro" id="IPR025447">
    <property type="entry name" value="DUF4192"/>
</dbReference>
<comment type="caution">
    <text evidence="1">The sequence shown here is derived from an EMBL/GenBank/DDBJ whole genome shotgun (WGS) entry which is preliminary data.</text>
</comment>
<evidence type="ECO:0000313" key="1">
    <source>
        <dbReference type="EMBL" id="PQM47239.1"/>
    </source>
</evidence>
<organism evidence="1 2">
    <name type="scientific">Mycobacterium talmoniae</name>
    <dbReference type="NCBI Taxonomy" id="1858794"/>
    <lineage>
        <taxon>Bacteria</taxon>
        <taxon>Bacillati</taxon>
        <taxon>Actinomycetota</taxon>
        <taxon>Actinomycetes</taxon>
        <taxon>Mycobacteriales</taxon>
        <taxon>Mycobacteriaceae</taxon>
        <taxon>Mycobacterium</taxon>
    </lineage>
</organism>
<proteinExistence type="predicted"/>
<evidence type="ECO:0000313" key="2">
    <source>
        <dbReference type="Proteomes" id="UP000238296"/>
    </source>
</evidence>
<accession>A0A2S8BKT5</accession>
<sequence>MSLEAALRCQPTHRMAGMLDTALQSGLRPDKIRQLAGTGYRLANRLGVRLPPRQGYRRRVV</sequence>
<dbReference type="Proteomes" id="UP000238296">
    <property type="component" value="Unassembled WGS sequence"/>
</dbReference>
<name>A0A2S8BKT5_9MYCO</name>
<gene>
    <name evidence="1" type="ORF">C1Y40_02581</name>
</gene>
<dbReference type="AlphaFoldDB" id="A0A2S8BKT5"/>
<protein>
    <submittedName>
        <fullName evidence="1">Uncharacterized protein</fullName>
    </submittedName>
</protein>
<reference evidence="1 2" key="1">
    <citation type="journal article" date="2017" name="Int. J. Syst. Evol. Microbiol.">
        <title>Mycobacterium talmoniae sp. nov., a slowly growing mycobacterium isolated from human respiratory samples.</title>
        <authorList>
            <person name="Davidson R.M."/>
            <person name="DeGroote M.A."/>
            <person name="Marola J.L."/>
            <person name="Buss S."/>
            <person name="Jones V."/>
            <person name="McNeil M.R."/>
            <person name="Freifeld A.G."/>
            <person name="Elaine Epperson L."/>
            <person name="Hasan N.A."/>
            <person name="Jackson M."/>
            <person name="Iwen P.C."/>
            <person name="Salfinger M."/>
            <person name="Strong M."/>
        </authorList>
    </citation>
    <scope>NUCLEOTIDE SEQUENCE [LARGE SCALE GENOMIC DNA]</scope>
    <source>
        <strain evidence="1 2">ATCC BAA-2683</strain>
    </source>
</reference>
<dbReference type="EMBL" id="PPEA01000367">
    <property type="protein sequence ID" value="PQM47239.1"/>
    <property type="molecule type" value="Genomic_DNA"/>
</dbReference>
<dbReference type="Pfam" id="PF13830">
    <property type="entry name" value="DUF4192"/>
    <property type="match status" value="1"/>
</dbReference>